<dbReference type="PANTHER" id="PTHR35333:SF3">
    <property type="entry name" value="BETA-LACTAMASE-TYPE TRANSPEPTIDASE FOLD CONTAINING PROTEIN"/>
    <property type="match status" value="1"/>
</dbReference>
<evidence type="ECO:0000313" key="4">
    <source>
        <dbReference type="Proteomes" id="UP001596175"/>
    </source>
</evidence>
<feature type="compositionally biased region" description="Pro residues" evidence="1">
    <location>
        <begin position="22"/>
        <end position="67"/>
    </location>
</feature>
<feature type="region of interest" description="Disordered" evidence="1">
    <location>
        <begin position="1"/>
        <end position="173"/>
    </location>
</feature>
<dbReference type="InterPro" id="IPR045155">
    <property type="entry name" value="Beta-lactam_cat"/>
</dbReference>
<organism evidence="3 4">
    <name type="scientific">Actinomycetospora rhizophila</name>
    <dbReference type="NCBI Taxonomy" id="1416876"/>
    <lineage>
        <taxon>Bacteria</taxon>
        <taxon>Bacillati</taxon>
        <taxon>Actinomycetota</taxon>
        <taxon>Actinomycetes</taxon>
        <taxon>Pseudonocardiales</taxon>
        <taxon>Pseudonocardiaceae</taxon>
        <taxon>Actinomycetospora</taxon>
    </lineage>
</organism>
<accession>A0ABV9ZA18</accession>
<reference evidence="4" key="1">
    <citation type="journal article" date="2019" name="Int. J. Syst. Evol. Microbiol.">
        <title>The Global Catalogue of Microorganisms (GCM) 10K type strain sequencing project: providing services to taxonomists for standard genome sequencing and annotation.</title>
        <authorList>
            <consortium name="The Broad Institute Genomics Platform"/>
            <consortium name="The Broad Institute Genome Sequencing Center for Infectious Disease"/>
            <person name="Wu L."/>
            <person name="Ma J."/>
        </authorList>
    </citation>
    <scope>NUCLEOTIDE SEQUENCE [LARGE SCALE GENOMIC DNA]</scope>
    <source>
        <strain evidence="4">XZYJ18</strain>
    </source>
</reference>
<feature type="compositionally biased region" description="Basic residues" evidence="1">
    <location>
        <begin position="161"/>
        <end position="172"/>
    </location>
</feature>
<dbReference type="SUPFAM" id="SSF56601">
    <property type="entry name" value="beta-lactamase/transpeptidase-like"/>
    <property type="match status" value="1"/>
</dbReference>
<dbReference type="Pfam" id="PF13354">
    <property type="entry name" value="Beta-lactamase2"/>
    <property type="match status" value="1"/>
</dbReference>
<comment type="caution">
    <text evidence="3">The sequence shown here is derived from an EMBL/GenBank/DDBJ whole genome shotgun (WGS) entry which is preliminary data.</text>
</comment>
<feature type="domain" description="Beta-lactamase class A catalytic" evidence="2">
    <location>
        <begin position="310"/>
        <end position="405"/>
    </location>
</feature>
<proteinExistence type="predicted"/>
<keyword evidence="4" id="KW-1185">Reference proteome</keyword>
<protein>
    <submittedName>
        <fullName evidence="3">Serine hydrolase</fullName>
    </submittedName>
</protein>
<evidence type="ECO:0000259" key="2">
    <source>
        <dbReference type="Pfam" id="PF13354"/>
    </source>
</evidence>
<dbReference type="InterPro" id="IPR012338">
    <property type="entry name" value="Beta-lactam/transpept-like"/>
</dbReference>
<name>A0ABV9ZA18_9PSEU</name>
<feature type="compositionally biased region" description="Low complexity" evidence="1">
    <location>
        <begin position="10"/>
        <end position="19"/>
    </location>
</feature>
<dbReference type="EMBL" id="JBHSKG010000004">
    <property type="protein sequence ID" value="MFC5138443.1"/>
    <property type="molecule type" value="Genomic_DNA"/>
</dbReference>
<dbReference type="InterPro" id="IPR000871">
    <property type="entry name" value="Beta-lactam_class-A"/>
</dbReference>
<dbReference type="Proteomes" id="UP001596175">
    <property type="component" value="Unassembled WGS sequence"/>
</dbReference>
<keyword evidence="3" id="KW-0378">Hydrolase</keyword>
<dbReference type="Gene3D" id="3.40.710.10">
    <property type="entry name" value="DD-peptidase/beta-lactamase superfamily"/>
    <property type="match status" value="1"/>
</dbReference>
<evidence type="ECO:0000313" key="3">
    <source>
        <dbReference type="EMBL" id="MFC5138443.1"/>
    </source>
</evidence>
<gene>
    <name evidence="3" type="ORF">ACFPK1_09400</name>
</gene>
<dbReference type="GO" id="GO:0016787">
    <property type="term" value="F:hydrolase activity"/>
    <property type="evidence" value="ECO:0007669"/>
    <property type="project" value="UniProtKB-KW"/>
</dbReference>
<evidence type="ECO:0000256" key="1">
    <source>
        <dbReference type="SAM" id="MobiDB-lite"/>
    </source>
</evidence>
<feature type="compositionally biased region" description="Low complexity" evidence="1">
    <location>
        <begin position="100"/>
        <end position="129"/>
    </location>
</feature>
<dbReference type="PANTHER" id="PTHR35333">
    <property type="entry name" value="BETA-LACTAMASE"/>
    <property type="match status" value="1"/>
</dbReference>
<dbReference type="RefSeq" id="WP_378020655.1">
    <property type="nucleotide sequence ID" value="NZ_JBHSKG010000004.1"/>
</dbReference>
<sequence>MLTAPPPARRGPAPTAHAGHVAPPPRRAAPPRPSSPSSPPPTAWAPPAPRSSVPPSPRVPTPPPADRPQPGRHGRHAGGPDAPPPPGAQARPSGRHVRPDVAPEVVPGAAPDAAPGEPRTARPAAPAPTDTRRRASRATGTAPGLPVALPADVEAPAPSRPARRSTPPRRGRSLTLGLGAAVAGALVAGTMVTVDTLDTGTADPLASADRLLQQIPGGTEPVESVGPAAAPEAPRVDLATAVSAAEEAGERSGATVGVAAVDIATGELAPGSGGEETFDTASLAKLFVVVDMLQRQRDGEMTLNQRDLRLVHAALTVSSDPAMNALWTQYDGPGAITRVARALDLDDTSAPEDTSQWGEVQTSARDMVKLLRHVQVDLPAQDRDLVLGAMGQAPRTAGDGFDQGYGFLDGGTPVKQGWMCCIASRAEVHSVAIIDGRYMVAVMSSQPPGYDQARQIVSAAAGAVRDHLRPVSSAG</sequence>